<dbReference type="Proteomes" id="UP000735302">
    <property type="component" value="Unassembled WGS sequence"/>
</dbReference>
<keyword evidence="3" id="KW-1185">Reference proteome</keyword>
<reference evidence="2 3" key="1">
    <citation type="journal article" date="2021" name="Elife">
        <title>Chloroplast acquisition without the gene transfer in kleptoplastic sea slugs, Plakobranchus ocellatus.</title>
        <authorList>
            <person name="Maeda T."/>
            <person name="Takahashi S."/>
            <person name="Yoshida T."/>
            <person name="Shimamura S."/>
            <person name="Takaki Y."/>
            <person name="Nagai Y."/>
            <person name="Toyoda A."/>
            <person name="Suzuki Y."/>
            <person name="Arimoto A."/>
            <person name="Ishii H."/>
            <person name="Satoh N."/>
            <person name="Nishiyama T."/>
            <person name="Hasebe M."/>
            <person name="Maruyama T."/>
            <person name="Minagawa J."/>
            <person name="Obokata J."/>
            <person name="Shigenobu S."/>
        </authorList>
    </citation>
    <scope>NUCLEOTIDE SEQUENCE [LARGE SCALE GENOMIC DNA]</scope>
</reference>
<name>A0AAV3YLF1_9GAST</name>
<evidence type="ECO:0000313" key="2">
    <source>
        <dbReference type="EMBL" id="GFN83863.1"/>
    </source>
</evidence>
<evidence type="ECO:0000259" key="1">
    <source>
        <dbReference type="Pfam" id="PF01498"/>
    </source>
</evidence>
<comment type="caution">
    <text evidence="2">The sequence shown here is derived from an EMBL/GenBank/DDBJ whole genome shotgun (WGS) entry which is preliminary data.</text>
</comment>
<dbReference type="EMBL" id="BLXT01001244">
    <property type="protein sequence ID" value="GFN83863.1"/>
    <property type="molecule type" value="Genomic_DNA"/>
</dbReference>
<gene>
    <name evidence="2" type="ORF">PoB_001036900</name>
</gene>
<dbReference type="GO" id="GO:0003677">
    <property type="term" value="F:DNA binding"/>
    <property type="evidence" value="ECO:0007669"/>
    <property type="project" value="InterPro"/>
</dbReference>
<accession>A0AAV3YLF1</accession>
<dbReference type="AlphaFoldDB" id="A0AAV3YLF1"/>
<organism evidence="2 3">
    <name type="scientific">Plakobranchus ocellatus</name>
    <dbReference type="NCBI Taxonomy" id="259542"/>
    <lineage>
        <taxon>Eukaryota</taxon>
        <taxon>Metazoa</taxon>
        <taxon>Spiralia</taxon>
        <taxon>Lophotrochozoa</taxon>
        <taxon>Mollusca</taxon>
        <taxon>Gastropoda</taxon>
        <taxon>Heterobranchia</taxon>
        <taxon>Euthyneura</taxon>
        <taxon>Panpulmonata</taxon>
        <taxon>Sacoglossa</taxon>
        <taxon>Placobranchoidea</taxon>
        <taxon>Plakobranchidae</taxon>
        <taxon>Plakobranchus</taxon>
    </lineage>
</organism>
<evidence type="ECO:0000313" key="3">
    <source>
        <dbReference type="Proteomes" id="UP000735302"/>
    </source>
</evidence>
<feature type="domain" description="Transposase Tc1-like" evidence="1">
    <location>
        <begin position="65"/>
        <end position="108"/>
    </location>
</feature>
<proteinExistence type="predicted"/>
<sequence>MFSFVTTHYLQPVGMFSTTRSDHRLTTFWQTKNYHTCGGPLYAIAASVQSFPHSTINSHIFQGPRNISRDTILRCLHEVGLHPHRPAIRPRLTQVHRRNRLQRAIRHQRWTMRQ</sequence>
<protein>
    <recommendedName>
        <fullName evidence="1">Transposase Tc1-like domain-containing protein</fullName>
    </recommendedName>
</protein>
<dbReference type="GO" id="GO:0006313">
    <property type="term" value="P:DNA transposition"/>
    <property type="evidence" value="ECO:0007669"/>
    <property type="project" value="InterPro"/>
</dbReference>
<dbReference type="GO" id="GO:0015074">
    <property type="term" value="P:DNA integration"/>
    <property type="evidence" value="ECO:0007669"/>
    <property type="project" value="InterPro"/>
</dbReference>
<dbReference type="Pfam" id="PF01498">
    <property type="entry name" value="HTH_Tnp_Tc3_2"/>
    <property type="match status" value="1"/>
</dbReference>
<dbReference type="InterPro" id="IPR002492">
    <property type="entry name" value="Transposase_Tc1-like"/>
</dbReference>